<dbReference type="Gene3D" id="1.10.150.130">
    <property type="match status" value="1"/>
</dbReference>
<reference evidence="9" key="1">
    <citation type="submission" date="2017-09" db="EMBL/GenBank/DDBJ databases">
        <title>Depth-based differentiation of microbial function through sediment-hosted aquifers and enrichment of novel symbionts in the deep terrestrial subsurface.</title>
        <authorList>
            <person name="Probst A.J."/>
            <person name="Ladd B."/>
            <person name="Jarett J.K."/>
            <person name="Geller-Mcgrath D.E."/>
            <person name="Sieber C.M.K."/>
            <person name="Emerson J.B."/>
            <person name="Anantharaman K."/>
            <person name="Thomas B.C."/>
            <person name="Malmstrom R."/>
            <person name="Stieglmeier M."/>
            <person name="Klingl A."/>
            <person name="Woyke T."/>
            <person name="Ryan C.M."/>
            <person name="Banfield J.F."/>
        </authorList>
    </citation>
    <scope>NUCLEOTIDE SEQUENCE [LARGE SCALE GENOMIC DNA]</scope>
</reference>
<dbReference type="GO" id="GO:0006310">
    <property type="term" value="P:DNA recombination"/>
    <property type="evidence" value="ECO:0007669"/>
    <property type="project" value="UniProtKB-KW"/>
</dbReference>
<dbReference type="PANTHER" id="PTHR30349:SF41">
    <property type="entry name" value="INTEGRASE_RECOMBINASE PROTEIN MJ0367-RELATED"/>
    <property type="match status" value="1"/>
</dbReference>
<proteinExistence type="inferred from homology"/>
<evidence type="ECO:0000313" key="8">
    <source>
        <dbReference type="EMBL" id="PIS21345.1"/>
    </source>
</evidence>
<evidence type="ECO:0000256" key="2">
    <source>
        <dbReference type="ARBA" id="ARBA00022908"/>
    </source>
</evidence>
<name>A0A2H0X929_UNCKA</name>
<dbReference type="InterPro" id="IPR010998">
    <property type="entry name" value="Integrase_recombinase_N"/>
</dbReference>
<dbReference type="InterPro" id="IPR011010">
    <property type="entry name" value="DNA_brk_join_enz"/>
</dbReference>
<sequence>MLTLKKAQDEFVKYLRENGRANATVIAYAKDIDQLVSFLAEKKGRTKPAEVKTDDIVEFMKSLDEQNYTPKSVSRKTNSAKTFFRFLTDRKEVKEDPATLVAHPKFDVKPPRILSKIEYRALRDACKNDIRTNAVVELLLQTGIRIGELANLRTSDLHPEKSELYIRAMESHPERTIPFNVPAQKALKAYLDIRPQSKDDHVFITKSGHQFLVRNIRTTLDRFFKKAGLTAVKVNDLRHTFVAFHLRNGVPLNLISRIVGHKRLSTTEHYLNYVEQPKEQVKGLEEL</sequence>
<dbReference type="GO" id="GO:0015074">
    <property type="term" value="P:DNA integration"/>
    <property type="evidence" value="ECO:0007669"/>
    <property type="project" value="UniProtKB-KW"/>
</dbReference>
<dbReference type="Proteomes" id="UP000231098">
    <property type="component" value="Unassembled WGS sequence"/>
</dbReference>
<keyword evidence="2" id="KW-0229">DNA integration</keyword>
<evidence type="ECO:0000259" key="7">
    <source>
        <dbReference type="PROSITE" id="PS51900"/>
    </source>
</evidence>
<dbReference type="GO" id="GO:0003677">
    <property type="term" value="F:DNA binding"/>
    <property type="evidence" value="ECO:0007669"/>
    <property type="project" value="UniProtKB-UniRule"/>
</dbReference>
<gene>
    <name evidence="8" type="ORF">COT51_03205</name>
</gene>
<dbReference type="PROSITE" id="PS51900">
    <property type="entry name" value="CB"/>
    <property type="match status" value="1"/>
</dbReference>
<dbReference type="InterPro" id="IPR004107">
    <property type="entry name" value="Integrase_SAM-like_N"/>
</dbReference>
<dbReference type="Pfam" id="PF02899">
    <property type="entry name" value="Phage_int_SAM_1"/>
    <property type="match status" value="1"/>
</dbReference>
<dbReference type="Gene3D" id="1.10.443.10">
    <property type="entry name" value="Intergrase catalytic core"/>
    <property type="match status" value="1"/>
</dbReference>
<evidence type="ECO:0000256" key="3">
    <source>
        <dbReference type="ARBA" id="ARBA00023125"/>
    </source>
</evidence>
<dbReference type="Pfam" id="PF00589">
    <property type="entry name" value="Phage_integrase"/>
    <property type="match status" value="1"/>
</dbReference>
<evidence type="ECO:0000256" key="5">
    <source>
        <dbReference type="PROSITE-ProRule" id="PRU01248"/>
    </source>
</evidence>
<organism evidence="8 9">
    <name type="scientific">candidate division WWE3 bacterium CG08_land_8_20_14_0_20_41_15</name>
    <dbReference type="NCBI Taxonomy" id="1975086"/>
    <lineage>
        <taxon>Bacteria</taxon>
        <taxon>Katanobacteria</taxon>
    </lineage>
</organism>
<keyword evidence="3 5" id="KW-0238">DNA-binding</keyword>
<dbReference type="InterPro" id="IPR013762">
    <property type="entry name" value="Integrase-like_cat_sf"/>
</dbReference>
<keyword evidence="4" id="KW-0233">DNA recombination</keyword>
<feature type="domain" description="Core-binding (CB)" evidence="7">
    <location>
        <begin position="2"/>
        <end position="88"/>
    </location>
</feature>
<comment type="similarity">
    <text evidence="1">Belongs to the 'phage' integrase family.</text>
</comment>
<evidence type="ECO:0000313" key="9">
    <source>
        <dbReference type="Proteomes" id="UP000231098"/>
    </source>
</evidence>
<dbReference type="CDD" id="cd00397">
    <property type="entry name" value="DNA_BRE_C"/>
    <property type="match status" value="1"/>
</dbReference>
<protein>
    <recommendedName>
        <fullName evidence="10">Tyrosine recombinase XerC</fullName>
    </recommendedName>
</protein>
<dbReference type="InterPro" id="IPR002104">
    <property type="entry name" value="Integrase_catalytic"/>
</dbReference>
<dbReference type="SUPFAM" id="SSF56349">
    <property type="entry name" value="DNA breaking-rejoining enzymes"/>
    <property type="match status" value="1"/>
</dbReference>
<dbReference type="EMBL" id="PEYV01000054">
    <property type="protein sequence ID" value="PIS21345.1"/>
    <property type="molecule type" value="Genomic_DNA"/>
</dbReference>
<dbReference type="AlphaFoldDB" id="A0A2H0X929"/>
<dbReference type="PANTHER" id="PTHR30349">
    <property type="entry name" value="PHAGE INTEGRASE-RELATED"/>
    <property type="match status" value="1"/>
</dbReference>
<evidence type="ECO:0000256" key="1">
    <source>
        <dbReference type="ARBA" id="ARBA00008857"/>
    </source>
</evidence>
<accession>A0A2H0X929</accession>
<feature type="domain" description="Tyr recombinase" evidence="6">
    <location>
        <begin position="109"/>
        <end position="283"/>
    </location>
</feature>
<evidence type="ECO:0000259" key="6">
    <source>
        <dbReference type="PROSITE" id="PS51898"/>
    </source>
</evidence>
<dbReference type="PROSITE" id="PS51898">
    <property type="entry name" value="TYR_RECOMBINASE"/>
    <property type="match status" value="1"/>
</dbReference>
<dbReference type="InterPro" id="IPR044068">
    <property type="entry name" value="CB"/>
</dbReference>
<dbReference type="InterPro" id="IPR050090">
    <property type="entry name" value="Tyrosine_recombinase_XerCD"/>
</dbReference>
<comment type="caution">
    <text evidence="8">The sequence shown here is derived from an EMBL/GenBank/DDBJ whole genome shotgun (WGS) entry which is preliminary data.</text>
</comment>
<evidence type="ECO:0008006" key="10">
    <source>
        <dbReference type="Google" id="ProtNLM"/>
    </source>
</evidence>
<evidence type="ECO:0000256" key="4">
    <source>
        <dbReference type="ARBA" id="ARBA00023172"/>
    </source>
</evidence>